<proteinExistence type="predicted"/>
<gene>
    <name evidence="1" type="ORF">SAMN05216190_1751</name>
</gene>
<dbReference type="Proteomes" id="UP000198784">
    <property type="component" value="Unassembled WGS sequence"/>
</dbReference>
<keyword evidence="2" id="KW-1185">Reference proteome</keyword>
<protein>
    <submittedName>
        <fullName evidence="1">Uncharacterized protein</fullName>
    </submittedName>
</protein>
<sequence>MGGARLNRDTEKTAQGHRERLLDAELQRFARSVLGVRFGQINLVFDLKNEPVNSGPAFYP</sequence>
<organism evidence="1 2">
    <name type="scientific">Pseudomonas borbori</name>
    <dbReference type="NCBI Taxonomy" id="289003"/>
    <lineage>
        <taxon>Bacteria</taxon>
        <taxon>Pseudomonadati</taxon>
        <taxon>Pseudomonadota</taxon>
        <taxon>Gammaproteobacteria</taxon>
        <taxon>Pseudomonadales</taxon>
        <taxon>Pseudomonadaceae</taxon>
        <taxon>Pseudomonas</taxon>
    </lineage>
</organism>
<dbReference type="AlphaFoldDB" id="A0A1I5XS57"/>
<name>A0A1I5XS57_9PSED</name>
<accession>A0A1I5XS57</accession>
<evidence type="ECO:0000313" key="2">
    <source>
        <dbReference type="Proteomes" id="UP000198784"/>
    </source>
</evidence>
<evidence type="ECO:0000313" key="1">
    <source>
        <dbReference type="EMBL" id="SFQ34646.1"/>
    </source>
</evidence>
<reference evidence="2" key="1">
    <citation type="submission" date="2016-10" db="EMBL/GenBank/DDBJ databases">
        <authorList>
            <person name="Varghese N."/>
            <person name="Submissions S."/>
        </authorList>
    </citation>
    <scope>NUCLEOTIDE SEQUENCE [LARGE SCALE GENOMIC DNA]</scope>
    <source>
        <strain evidence="2">DSM 17834</strain>
    </source>
</reference>
<dbReference type="EMBL" id="FOWX01000075">
    <property type="protein sequence ID" value="SFQ34646.1"/>
    <property type="molecule type" value="Genomic_DNA"/>
</dbReference>